<keyword evidence="2" id="KW-1185">Reference proteome</keyword>
<sequence length="70" mass="7775">MIKVTRFNGTELTLNATLIEMVEGTPDTVITLVTNKKIVVKEPVDEVVRLITEYYKSIGLIGLQVRQNAG</sequence>
<keyword evidence="1" id="KW-0282">Flagellum</keyword>
<reference evidence="2" key="1">
    <citation type="journal article" date="2019" name="Int. J. Syst. Evol. Microbiol.">
        <title>The Global Catalogue of Microorganisms (GCM) 10K type strain sequencing project: providing services to taxonomists for standard genome sequencing and annotation.</title>
        <authorList>
            <consortium name="The Broad Institute Genomics Platform"/>
            <consortium name="The Broad Institute Genome Sequencing Center for Infectious Disease"/>
            <person name="Wu L."/>
            <person name="Ma J."/>
        </authorList>
    </citation>
    <scope>NUCLEOTIDE SEQUENCE [LARGE SCALE GENOMIC DNA]</scope>
    <source>
        <strain evidence="2">WYCCWR 12678</strain>
    </source>
</reference>
<proteinExistence type="predicted"/>
<dbReference type="Pfam" id="PF06289">
    <property type="entry name" value="FlbD"/>
    <property type="match status" value="1"/>
</dbReference>
<dbReference type="Proteomes" id="UP001596002">
    <property type="component" value="Unassembled WGS sequence"/>
</dbReference>
<name>A0ABV9Q831_9BACL</name>
<accession>A0ABV9Q831</accession>
<keyword evidence="1" id="KW-0969">Cilium</keyword>
<evidence type="ECO:0000313" key="2">
    <source>
        <dbReference type="Proteomes" id="UP001596002"/>
    </source>
</evidence>
<organism evidence="1 2">
    <name type="scientific">Effusibacillus consociatus</name>
    <dbReference type="NCBI Taxonomy" id="1117041"/>
    <lineage>
        <taxon>Bacteria</taxon>
        <taxon>Bacillati</taxon>
        <taxon>Bacillota</taxon>
        <taxon>Bacilli</taxon>
        <taxon>Bacillales</taxon>
        <taxon>Alicyclobacillaceae</taxon>
        <taxon>Effusibacillus</taxon>
    </lineage>
</organism>
<dbReference type="PANTHER" id="PTHR39185">
    <property type="entry name" value="SWARMING MOTILITY PROTEIN SWRD"/>
    <property type="match status" value="1"/>
</dbReference>
<gene>
    <name evidence="1" type="ORF">ACFO8Q_15710</name>
</gene>
<dbReference type="PANTHER" id="PTHR39185:SF1">
    <property type="entry name" value="SWARMING MOTILITY PROTEIN SWRD"/>
    <property type="match status" value="1"/>
</dbReference>
<comment type="caution">
    <text evidence="1">The sequence shown here is derived from an EMBL/GenBank/DDBJ whole genome shotgun (WGS) entry which is preliminary data.</text>
</comment>
<keyword evidence="1" id="KW-0966">Cell projection</keyword>
<protein>
    <submittedName>
        <fullName evidence="1">Flagellar FlbD family protein</fullName>
    </submittedName>
</protein>
<dbReference type="RefSeq" id="WP_380026739.1">
    <property type="nucleotide sequence ID" value="NZ_JBHSHC010000112.1"/>
</dbReference>
<dbReference type="InterPro" id="IPR009384">
    <property type="entry name" value="SwrD-like"/>
</dbReference>
<evidence type="ECO:0000313" key="1">
    <source>
        <dbReference type="EMBL" id="MFC4768792.1"/>
    </source>
</evidence>
<dbReference type="EMBL" id="JBHSHC010000112">
    <property type="protein sequence ID" value="MFC4768792.1"/>
    <property type="molecule type" value="Genomic_DNA"/>
</dbReference>